<dbReference type="PANTHER" id="PTHR30435:SF18">
    <property type="entry name" value="FLAGELLAR BASAL-BODY ROD PROTEIN FLGF"/>
    <property type="match status" value="1"/>
</dbReference>
<protein>
    <recommendedName>
        <fullName evidence="5 6">Flagellar basal-body rod protein FlgF</fullName>
    </recommendedName>
</protein>
<keyword evidence="11" id="KW-1185">Reference proteome</keyword>
<comment type="similarity">
    <text evidence="2 6">Belongs to the flagella basal body rod proteins family.</text>
</comment>
<evidence type="ECO:0000259" key="7">
    <source>
        <dbReference type="Pfam" id="PF00460"/>
    </source>
</evidence>
<evidence type="ECO:0000256" key="1">
    <source>
        <dbReference type="ARBA" id="ARBA00004117"/>
    </source>
</evidence>
<dbReference type="Pfam" id="PF06429">
    <property type="entry name" value="Flg_bbr_C"/>
    <property type="match status" value="1"/>
</dbReference>
<reference evidence="11" key="1">
    <citation type="submission" date="2015-08" db="EMBL/GenBank/DDBJ databases">
        <authorList>
            <person name="Varghese N."/>
        </authorList>
    </citation>
    <scope>NUCLEOTIDE SEQUENCE [LARGE SCALE GENOMIC DNA]</scope>
    <source>
        <strain evidence="11">DSM 18181</strain>
    </source>
</reference>
<comment type="subcellular location">
    <subcellularLocation>
        <location evidence="1 6">Bacterial flagellum basal body</location>
    </subcellularLocation>
</comment>
<evidence type="ECO:0000256" key="2">
    <source>
        <dbReference type="ARBA" id="ARBA00009677"/>
    </source>
</evidence>
<dbReference type="InterPro" id="IPR053967">
    <property type="entry name" value="LlgE_F_G-like_D1"/>
</dbReference>
<dbReference type="PANTHER" id="PTHR30435">
    <property type="entry name" value="FLAGELLAR PROTEIN"/>
    <property type="match status" value="1"/>
</dbReference>
<dbReference type="OrthoDB" id="9804559at2"/>
<accession>A0A0K6I0T6</accession>
<dbReference type="STRING" id="339866.GCA_001418255_01473"/>
<organism evidence="10 11">
    <name type="scientific">Thiomonas bhubaneswarensis</name>
    <dbReference type="NCBI Taxonomy" id="339866"/>
    <lineage>
        <taxon>Bacteria</taxon>
        <taxon>Pseudomonadati</taxon>
        <taxon>Pseudomonadota</taxon>
        <taxon>Betaproteobacteria</taxon>
        <taxon>Burkholderiales</taxon>
        <taxon>Thiomonas</taxon>
    </lineage>
</organism>
<evidence type="ECO:0000313" key="11">
    <source>
        <dbReference type="Proteomes" id="UP000183649"/>
    </source>
</evidence>
<feature type="domain" description="Flagellar basal-body/hook protein C-terminal" evidence="8">
    <location>
        <begin position="198"/>
        <end position="241"/>
    </location>
</feature>
<dbReference type="NCBIfam" id="TIGR03506">
    <property type="entry name" value="FlgEFG_subfam"/>
    <property type="match status" value="1"/>
</dbReference>
<dbReference type="GO" id="GO:0071978">
    <property type="term" value="P:bacterial-type flagellum-dependent swarming motility"/>
    <property type="evidence" value="ECO:0007669"/>
    <property type="project" value="TreeGrafter"/>
</dbReference>
<name>A0A0K6I0T6_9BURK</name>
<dbReference type="InterPro" id="IPR010930">
    <property type="entry name" value="Flg_bb/hook_C_dom"/>
</dbReference>
<evidence type="ECO:0000259" key="9">
    <source>
        <dbReference type="Pfam" id="PF22692"/>
    </source>
</evidence>
<sequence length="245" mass="25599">MDTLWIAATGARAVLQQQAVTANNLANVNTTGYRGEQAQFRALPVYGNALPTGAYTAVQGHSADLQEGPIVHTGRNLDVAIQGQGWIAVQAPNGDTAYTRNGDLQINSNGILSTSDGRPVLGQSGAPISMPPLESIQIGSDGTISGVPVGSQPNALVVVNRIQLVNPPAAQMQRGADGLFRDMQGPAPADGTVQLAVGSLEGSNVNPMQAMIQILDNTRAFEIQTKLMQTVDQNHQAATQLLNVS</sequence>
<feature type="domain" description="Flagellar basal body rod protein N-terminal" evidence="7">
    <location>
        <begin position="6"/>
        <end position="34"/>
    </location>
</feature>
<keyword evidence="10" id="KW-0969">Cilium</keyword>
<keyword evidence="10" id="KW-0966">Cell projection</keyword>
<evidence type="ECO:0000256" key="3">
    <source>
        <dbReference type="ARBA" id="ARBA00023143"/>
    </source>
</evidence>
<evidence type="ECO:0000256" key="4">
    <source>
        <dbReference type="ARBA" id="ARBA00038560"/>
    </source>
</evidence>
<dbReference type="NCBIfam" id="NF009280">
    <property type="entry name" value="PRK12640.1"/>
    <property type="match status" value="1"/>
</dbReference>
<dbReference type="Proteomes" id="UP000183649">
    <property type="component" value="Unassembled WGS sequence"/>
</dbReference>
<dbReference type="NCBIfam" id="TIGR02490">
    <property type="entry name" value="flgF"/>
    <property type="match status" value="1"/>
</dbReference>
<dbReference type="GO" id="GO:0030694">
    <property type="term" value="C:bacterial-type flagellum basal body, rod"/>
    <property type="evidence" value="ECO:0007669"/>
    <property type="project" value="UniProtKB-UniRule"/>
</dbReference>
<dbReference type="InterPro" id="IPR001444">
    <property type="entry name" value="Flag_bb_rod_N"/>
</dbReference>
<proteinExistence type="inferred from homology"/>
<dbReference type="AlphaFoldDB" id="A0A0K6I0T6"/>
<dbReference type="Pfam" id="PF22692">
    <property type="entry name" value="LlgE_F_G_D1"/>
    <property type="match status" value="1"/>
</dbReference>
<gene>
    <name evidence="10" type="ORF">Ga0061069_104243</name>
</gene>
<evidence type="ECO:0000256" key="5">
    <source>
        <dbReference type="ARBA" id="ARBA00040228"/>
    </source>
</evidence>
<dbReference type="InterPro" id="IPR020013">
    <property type="entry name" value="Flagellar_FlgE/F/G"/>
</dbReference>
<comment type="subunit">
    <text evidence="4 6">The basal body constitutes a major portion of the flagellar organelle and consists of five rings (E,L,P,S, and M) mounted on a central rod. The rod consists of about 26 subunits of FlgG in the distal portion, and FlgB, FlgC and FlgF are thought to build up the proximal portion of the rod with about 6 subunits each.</text>
</comment>
<dbReference type="EMBL" id="CYHF01000004">
    <property type="protein sequence ID" value="CUA96686.1"/>
    <property type="molecule type" value="Genomic_DNA"/>
</dbReference>
<dbReference type="InterPro" id="IPR037925">
    <property type="entry name" value="FlgE/F/G-like"/>
</dbReference>
<keyword evidence="3 6" id="KW-0975">Bacterial flagellum</keyword>
<evidence type="ECO:0000256" key="6">
    <source>
        <dbReference type="RuleBase" id="RU362116"/>
    </source>
</evidence>
<dbReference type="SUPFAM" id="SSF117143">
    <property type="entry name" value="Flagellar hook protein flgE"/>
    <property type="match status" value="1"/>
</dbReference>
<dbReference type="Pfam" id="PF00460">
    <property type="entry name" value="Flg_bb_rod"/>
    <property type="match status" value="1"/>
</dbReference>
<dbReference type="RefSeq" id="WP_055450372.1">
    <property type="nucleotide sequence ID" value="NZ_CYHF01000004.1"/>
</dbReference>
<feature type="domain" description="Flagellar hook protein FlgE/F/G-like D1" evidence="9">
    <location>
        <begin position="80"/>
        <end position="145"/>
    </location>
</feature>
<keyword evidence="10" id="KW-0282">Flagellum</keyword>
<evidence type="ECO:0000259" key="8">
    <source>
        <dbReference type="Pfam" id="PF06429"/>
    </source>
</evidence>
<dbReference type="InterPro" id="IPR012836">
    <property type="entry name" value="FlgF"/>
</dbReference>
<evidence type="ECO:0000313" key="10">
    <source>
        <dbReference type="EMBL" id="CUA96686.1"/>
    </source>
</evidence>